<dbReference type="EMBL" id="MU864541">
    <property type="protein sequence ID" value="KAK4183540.1"/>
    <property type="molecule type" value="Genomic_DNA"/>
</dbReference>
<feature type="region of interest" description="Disordered" evidence="1">
    <location>
        <begin position="1"/>
        <end position="101"/>
    </location>
</feature>
<organism evidence="2 3">
    <name type="scientific">Podospora australis</name>
    <dbReference type="NCBI Taxonomy" id="1536484"/>
    <lineage>
        <taxon>Eukaryota</taxon>
        <taxon>Fungi</taxon>
        <taxon>Dikarya</taxon>
        <taxon>Ascomycota</taxon>
        <taxon>Pezizomycotina</taxon>
        <taxon>Sordariomycetes</taxon>
        <taxon>Sordariomycetidae</taxon>
        <taxon>Sordariales</taxon>
        <taxon>Podosporaceae</taxon>
        <taxon>Podospora</taxon>
    </lineage>
</organism>
<dbReference type="AlphaFoldDB" id="A0AAN6WKD8"/>
<dbReference type="Proteomes" id="UP001302126">
    <property type="component" value="Unassembled WGS sequence"/>
</dbReference>
<keyword evidence="3" id="KW-1185">Reference proteome</keyword>
<protein>
    <submittedName>
        <fullName evidence="2">Uncharacterized protein</fullName>
    </submittedName>
</protein>
<accession>A0AAN6WKD8</accession>
<reference evidence="2" key="1">
    <citation type="journal article" date="2023" name="Mol. Phylogenet. Evol.">
        <title>Genome-scale phylogeny and comparative genomics of the fungal order Sordariales.</title>
        <authorList>
            <person name="Hensen N."/>
            <person name="Bonometti L."/>
            <person name="Westerberg I."/>
            <person name="Brannstrom I.O."/>
            <person name="Guillou S."/>
            <person name="Cros-Aarteil S."/>
            <person name="Calhoun S."/>
            <person name="Haridas S."/>
            <person name="Kuo A."/>
            <person name="Mondo S."/>
            <person name="Pangilinan J."/>
            <person name="Riley R."/>
            <person name="LaButti K."/>
            <person name="Andreopoulos B."/>
            <person name="Lipzen A."/>
            <person name="Chen C."/>
            <person name="Yan M."/>
            <person name="Daum C."/>
            <person name="Ng V."/>
            <person name="Clum A."/>
            <person name="Steindorff A."/>
            <person name="Ohm R.A."/>
            <person name="Martin F."/>
            <person name="Silar P."/>
            <person name="Natvig D.O."/>
            <person name="Lalanne C."/>
            <person name="Gautier V."/>
            <person name="Ament-Velasquez S.L."/>
            <person name="Kruys A."/>
            <person name="Hutchinson M.I."/>
            <person name="Powell A.J."/>
            <person name="Barry K."/>
            <person name="Miller A.N."/>
            <person name="Grigoriev I.V."/>
            <person name="Debuchy R."/>
            <person name="Gladieux P."/>
            <person name="Hiltunen Thoren M."/>
            <person name="Johannesson H."/>
        </authorList>
    </citation>
    <scope>NUCLEOTIDE SEQUENCE</scope>
    <source>
        <strain evidence="2">PSN309</strain>
    </source>
</reference>
<sequence>MPTIPGSPTEETEYPSISPLMSRAPPPPPPPPAAPMNEGVRSPTSPSDDVIPDEHKRVPGLIPRSPLSPIRGFMARRGRKSAIPPPIIINPPRGSKFREEKRTSPVLMTVPLVATPIHLTVPPTKPKRKTVWGMIEGWWDLGLIERMNTVRRKNLPK</sequence>
<gene>
    <name evidence="2" type="ORF">QBC35DRAFT_393645</name>
</gene>
<evidence type="ECO:0000256" key="1">
    <source>
        <dbReference type="SAM" id="MobiDB-lite"/>
    </source>
</evidence>
<comment type="caution">
    <text evidence="2">The sequence shown here is derived from an EMBL/GenBank/DDBJ whole genome shotgun (WGS) entry which is preliminary data.</text>
</comment>
<evidence type="ECO:0000313" key="2">
    <source>
        <dbReference type="EMBL" id="KAK4183540.1"/>
    </source>
</evidence>
<proteinExistence type="predicted"/>
<evidence type="ECO:0000313" key="3">
    <source>
        <dbReference type="Proteomes" id="UP001302126"/>
    </source>
</evidence>
<reference evidence="2" key="2">
    <citation type="submission" date="2023-05" db="EMBL/GenBank/DDBJ databases">
        <authorList>
            <consortium name="Lawrence Berkeley National Laboratory"/>
            <person name="Steindorff A."/>
            <person name="Hensen N."/>
            <person name="Bonometti L."/>
            <person name="Westerberg I."/>
            <person name="Brannstrom I.O."/>
            <person name="Guillou S."/>
            <person name="Cros-Aarteil S."/>
            <person name="Calhoun S."/>
            <person name="Haridas S."/>
            <person name="Kuo A."/>
            <person name="Mondo S."/>
            <person name="Pangilinan J."/>
            <person name="Riley R."/>
            <person name="Labutti K."/>
            <person name="Andreopoulos B."/>
            <person name="Lipzen A."/>
            <person name="Chen C."/>
            <person name="Yanf M."/>
            <person name="Daum C."/>
            <person name="Ng V."/>
            <person name="Clum A."/>
            <person name="Ohm R."/>
            <person name="Martin F."/>
            <person name="Silar P."/>
            <person name="Natvig D."/>
            <person name="Lalanne C."/>
            <person name="Gautier V."/>
            <person name="Ament-Velasquez S.L."/>
            <person name="Kruys A."/>
            <person name="Hutchinson M.I."/>
            <person name="Powell A.J."/>
            <person name="Barry K."/>
            <person name="Miller A.N."/>
            <person name="Grigoriev I.V."/>
            <person name="Debuchy R."/>
            <person name="Gladieux P."/>
            <person name="Thoren M.H."/>
            <person name="Johannesson H."/>
        </authorList>
    </citation>
    <scope>NUCLEOTIDE SEQUENCE</scope>
    <source>
        <strain evidence="2">PSN309</strain>
    </source>
</reference>
<name>A0AAN6WKD8_9PEZI</name>
<feature type="compositionally biased region" description="Pro residues" evidence="1">
    <location>
        <begin position="24"/>
        <end position="34"/>
    </location>
</feature>